<accession>A0A0G1TY96</accession>
<evidence type="ECO:0000313" key="3">
    <source>
        <dbReference type="Proteomes" id="UP000034739"/>
    </source>
</evidence>
<dbReference type="InterPro" id="IPR002716">
    <property type="entry name" value="PIN_dom"/>
</dbReference>
<dbReference type="EMBL" id="LCOY01000047">
    <property type="protein sequence ID" value="KKU86832.1"/>
    <property type="molecule type" value="Genomic_DNA"/>
</dbReference>
<proteinExistence type="predicted"/>
<sequence length="133" mass="15228">MGKALLDANVLVAVYRPTDELHKQAVRVVSELKDKGYELVFTNLLIQETATVLSMRVGMDLARKFLTDYHDIISEEIFIDEDVEKLSWNIFLQQHKKGTSFVDCANLAVIEKYKLDGIVSFDTFYPKELRIGV</sequence>
<feature type="domain" description="PIN" evidence="1">
    <location>
        <begin position="5"/>
        <end position="123"/>
    </location>
</feature>
<dbReference type="SUPFAM" id="SSF88723">
    <property type="entry name" value="PIN domain-like"/>
    <property type="match status" value="1"/>
</dbReference>
<reference evidence="2 3" key="1">
    <citation type="journal article" date="2015" name="Nature">
        <title>rRNA introns, odd ribosomes, and small enigmatic genomes across a large radiation of phyla.</title>
        <authorList>
            <person name="Brown C.T."/>
            <person name="Hug L.A."/>
            <person name="Thomas B.C."/>
            <person name="Sharon I."/>
            <person name="Castelle C.J."/>
            <person name="Singh A."/>
            <person name="Wilkins M.J."/>
            <person name="Williams K.H."/>
            <person name="Banfield J.F."/>
        </authorList>
    </citation>
    <scope>NUCLEOTIDE SEQUENCE [LARGE SCALE GENOMIC DNA]</scope>
</reference>
<gene>
    <name evidence="2" type="ORF">UY16_C0047G0004</name>
</gene>
<organism evidence="2 3">
    <name type="scientific">Candidatus Gottesmanbacteria bacterium GW2011_GWA2_47_9</name>
    <dbReference type="NCBI Taxonomy" id="1618445"/>
    <lineage>
        <taxon>Bacteria</taxon>
        <taxon>Candidatus Gottesmaniibacteriota</taxon>
    </lineage>
</organism>
<dbReference type="InterPro" id="IPR039018">
    <property type="entry name" value="VapC20-like"/>
</dbReference>
<dbReference type="GO" id="GO:0016075">
    <property type="term" value="P:rRNA catabolic process"/>
    <property type="evidence" value="ECO:0007669"/>
    <property type="project" value="TreeGrafter"/>
</dbReference>
<dbReference type="PANTHER" id="PTHR42188">
    <property type="entry name" value="23S RRNA-SPECIFIC ENDONUCLEASE VAPC20"/>
    <property type="match status" value="1"/>
</dbReference>
<dbReference type="AlphaFoldDB" id="A0A0G1TY96"/>
<evidence type="ECO:0000259" key="1">
    <source>
        <dbReference type="Pfam" id="PF01850"/>
    </source>
</evidence>
<dbReference type="GO" id="GO:0004521">
    <property type="term" value="F:RNA endonuclease activity"/>
    <property type="evidence" value="ECO:0007669"/>
    <property type="project" value="InterPro"/>
</dbReference>
<comment type="caution">
    <text evidence="2">The sequence shown here is derived from an EMBL/GenBank/DDBJ whole genome shotgun (WGS) entry which is preliminary data.</text>
</comment>
<dbReference type="Gene3D" id="3.40.50.1010">
    <property type="entry name" value="5'-nuclease"/>
    <property type="match status" value="1"/>
</dbReference>
<name>A0A0G1TY96_9BACT</name>
<dbReference type="Pfam" id="PF01850">
    <property type="entry name" value="PIN"/>
    <property type="match status" value="1"/>
</dbReference>
<protein>
    <submittedName>
        <fullName evidence="2">PilT protein domain protein</fullName>
    </submittedName>
</protein>
<dbReference type="Proteomes" id="UP000034739">
    <property type="component" value="Unassembled WGS sequence"/>
</dbReference>
<evidence type="ECO:0000313" key="2">
    <source>
        <dbReference type="EMBL" id="KKU86832.1"/>
    </source>
</evidence>
<dbReference type="InterPro" id="IPR029060">
    <property type="entry name" value="PIN-like_dom_sf"/>
</dbReference>
<dbReference type="PANTHER" id="PTHR42188:SF1">
    <property type="entry name" value="23S RRNA-SPECIFIC ENDONUCLEASE VAPC20"/>
    <property type="match status" value="1"/>
</dbReference>